<dbReference type="Proteomes" id="UP000657574">
    <property type="component" value="Unassembled WGS sequence"/>
</dbReference>
<proteinExistence type="predicted"/>
<keyword evidence="3" id="KW-1185">Reference proteome</keyword>
<dbReference type="SUPFAM" id="SSF56349">
    <property type="entry name" value="DNA breaking-rejoining enzymes"/>
    <property type="match status" value="1"/>
</dbReference>
<dbReference type="GO" id="GO:0015074">
    <property type="term" value="P:DNA integration"/>
    <property type="evidence" value="ECO:0007669"/>
    <property type="project" value="InterPro"/>
</dbReference>
<evidence type="ECO:0008006" key="4">
    <source>
        <dbReference type="Google" id="ProtNLM"/>
    </source>
</evidence>
<dbReference type="InterPro" id="IPR011010">
    <property type="entry name" value="DNA_brk_join_enz"/>
</dbReference>
<dbReference type="Gene3D" id="1.10.443.10">
    <property type="entry name" value="Intergrase catalytic core"/>
    <property type="match status" value="1"/>
</dbReference>
<gene>
    <name evidence="2" type="ORF">GCM10010121_071690</name>
</gene>
<sequence length="148" mass="16591">MRPSTLRTLKRAAELTRQNRLTEAVLIAEPVILAADSYEGDEILRCLADLFFSEKGSVVPSSTYYRVWQEARLLALPPAVTASPLASRPYDLRHSALSTWLNAGVDPTDVAERAGNSVEVLLTRYAKCLDGRQEVANRRIEDLLREYE</sequence>
<reference evidence="2" key="2">
    <citation type="submission" date="2020-09" db="EMBL/GenBank/DDBJ databases">
        <authorList>
            <person name="Sun Q."/>
            <person name="Ohkuma M."/>
        </authorList>
    </citation>
    <scope>NUCLEOTIDE SEQUENCE</scope>
    <source>
        <strain evidence="2">JCM 3086</strain>
    </source>
</reference>
<accession>A0A917L908</accession>
<protein>
    <recommendedName>
        <fullName evidence="4">Integrase</fullName>
    </recommendedName>
</protein>
<dbReference type="EMBL" id="BMQA01000038">
    <property type="protein sequence ID" value="GGJ50260.1"/>
    <property type="molecule type" value="Genomic_DNA"/>
</dbReference>
<dbReference type="GO" id="GO:0003677">
    <property type="term" value="F:DNA binding"/>
    <property type="evidence" value="ECO:0007669"/>
    <property type="project" value="InterPro"/>
</dbReference>
<dbReference type="AlphaFoldDB" id="A0A917L908"/>
<comment type="caution">
    <text evidence="2">The sequence shown here is derived from an EMBL/GenBank/DDBJ whole genome shotgun (WGS) entry which is preliminary data.</text>
</comment>
<organism evidence="2 3">
    <name type="scientific">Streptomyces brasiliensis</name>
    <dbReference type="NCBI Taxonomy" id="1954"/>
    <lineage>
        <taxon>Bacteria</taxon>
        <taxon>Bacillati</taxon>
        <taxon>Actinomycetota</taxon>
        <taxon>Actinomycetes</taxon>
        <taxon>Kitasatosporales</taxon>
        <taxon>Streptomycetaceae</taxon>
        <taxon>Streptomyces</taxon>
    </lineage>
</organism>
<evidence type="ECO:0000256" key="1">
    <source>
        <dbReference type="ARBA" id="ARBA00023172"/>
    </source>
</evidence>
<dbReference type="InterPro" id="IPR013762">
    <property type="entry name" value="Integrase-like_cat_sf"/>
</dbReference>
<name>A0A917L908_9ACTN</name>
<dbReference type="GO" id="GO:0006310">
    <property type="term" value="P:DNA recombination"/>
    <property type="evidence" value="ECO:0007669"/>
    <property type="project" value="UniProtKB-KW"/>
</dbReference>
<keyword evidence="1" id="KW-0233">DNA recombination</keyword>
<evidence type="ECO:0000313" key="3">
    <source>
        <dbReference type="Proteomes" id="UP000657574"/>
    </source>
</evidence>
<reference evidence="2" key="1">
    <citation type="journal article" date="2014" name="Int. J. Syst. Evol. Microbiol.">
        <title>Complete genome sequence of Corynebacterium casei LMG S-19264T (=DSM 44701T), isolated from a smear-ripened cheese.</title>
        <authorList>
            <consortium name="US DOE Joint Genome Institute (JGI-PGF)"/>
            <person name="Walter F."/>
            <person name="Albersmeier A."/>
            <person name="Kalinowski J."/>
            <person name="Ruckert C."/>
        </authorList>
    </citation>
    <scope>NUCLEOTIDE SEQUENCE</scope>
    <source>
        <strain evidence="2">JCM 3086</strain>
    </source>
</reference>
<evidence type="ECO:0000313" key="2">
    <source>
        <dbReference type="EMBL" id="GGJ50260.1"/>
    </source>
</evidence>